<sequence length="146" mass="16173">MTYTKSSVDVTTEASIATSRKALSCPIHITRRQGTPAHPNLHFLAPSSVSEEILLTSIALTRGTTTASTIIVIPPFQFHRRNINSKTVDSSLDTHTASSNKYKYRSNRHCYGIIQVVGRLKYFLCSQSLLQLAARIVHDCSVRGIK</sequence>
<gene>
    <name evidence="1" type="ORF">PoB_003067200</name>
</gene>
<evidence type="ECO:0000313" key="1">
    <source>
        <dbReference type="EMBL" id="GFO04167.1"/>
    </source>
</evidence>
<protein>
    <submittedName>
        <fullName evidence="1">Uncharacterized protein</fullName>
    </submittedName>
</protein>
<evidence type="ECO:0000313" key="2">
    <source>
        <dbReference type="Proteomes" id="UP000735302"/>
    </source>
</evidence>
<dbReference type="EMBL" id="BLXT01003737">
    <property type="protein sequence ID" value="GFO04167.1"/>
    <property type="molecule type" value="Genomic_DNA"/>
</dbReference>
<accession>A0AAV4ABA8</accession>
<proteinExistence type="predicted"/>
<dbReference type="AlphaFoldDB" id="A0AAV4ABA8"/>
<dbReference type="Proteomes" id="UP000735302">
    <property type="component" value="Unassembled WGS sequence"/>
</dbReference>
<name>A0AAV4ABA8_9GAST</name>
<organism evidence="1 2">
    <name type="scientific">Plakobranchus ocellatus</name>
    <dbReference type="NCBI Taxonomy" id="259542"/>
    <lineage>
        <taxon>Eukaryota</taxon>
        <taxon>Metazoa</taxon>
        <taxon>Spiralia</taxon>
        <taxon>Lophotrochozoa</taxon>
        <taxon>Mollusca</taxon>
        <taxon>Gastropoda</taxon>
        <taxon>Heterobranchia</taxon>
        <taxon>Euthyneura</taxon>
        <taxon>Panpulmonata</taxon>
        <taxon>Sacoglossa</taxon>
        <taxon>Placobranchoidea</taxon>
        <taxon>Plakobranchidae</taxon>
        <taxon>Plakobranchus</taxon>
    </lineage>
</organism>
<keyword evidence="2" id="KW-1185">Reference proteome</keyword>
<comment type="caution">
    <text evidence="1">The sequence shown here is derived from an EMBL/GenBank/DDBJ whole genome shotgun (WGS) entry which is preliminary data.</text>
</comment>
<reference evidence="1 2" key="1">
    <citation type="journal article" date="2021" name="Elife">
        <title>Chloroplast acquisition without the gene transfer in kleptoplastic sea slugs, Plakobranchus ocellatus.</title>
        <authorList>
            <person name="Maeda T."/>
            <person name="Takahashi S."/>
            <person name="Yoshida T."/>
            <person name="Shimamura S."/>
            <person name="Takaki Y."/>
            <person name="Nagai Y."/>
            <person name="Toyoda A."/>
            <person name="Suzuki Y."/>
            <person name="Arimoto A."/>
            <person name="Ishii H."/>
            <person name="Satoh N."/>
            <person name="Nishiyama T."/>
            <person name="Hasebe M."/>
            <person name="Maruyama T."/>
            <person name="Minagawa J."/>
            <person name="Obokata J."/>
            <person name="Shigenobu S."/>
        </authorList>
    </citation>
    <scope>NUCLEOTIDE SEQUENCE [LARGE SCALE GENOMIC DNA]</scope>
</reference>